<dbReference type="SUPFAM" id="SSF52096">
    <property type="entry name" value="ClpP/crotonase"/>
    <property type="match status" value="1"/>
</dbReference>
<gene>
    <name evidence="6" type="ORF">BLITH_0895</name>
</gene>
<proteinExistence type="inferred from homology"/>
<evidence type="ECO:0000259" key="5">
    <source>
        <dbReference type="Pfam" id="PF01343"/>
    </source>
</evidence>
<evidence type="ECO:0000313" key="7">
    <source>
        <dbReference type="Proteomes" id="UP000244016"/>
    </source>
</evidence>
<keyword evidence="2" id="KW-0645">Protease</keyword>
<dbReference type="PANTHER" id="PTHR42987">
    <property type="entry name" value="PEPTIDASE S49"/>
    <property type="match status" value="1"/>
</dbReference>
<accession>A0A2T5G955</accession>
<dbReference type="GO" id="GO:0008236">
    <property type="term" value="F:serine-type peptidase activity"/>
    <property type="evidence" value="ECO:0007669"/>
    <property type="project" value="UniProtKB-KW"/>
</dbReference>
<organism evidence="6 7">
    <name type="scientific">Brockia lithotrophica</name>
    <dbReference type="NCBI Taxonomy" id="933949"/>
    <lineage>
        <taxon>Bacteria</taxon>
        <taxon>Bacillati</taxon>
        <taxon>Bacillota</taxon>
        <taxon>Bacilli</taxon>
        <taxon>Bacillales</taxon>
        <taxon>Bacillales Family X. Incertae Sedis</taxon>
        <taxon>Brockia</taxon>
    </lineage>
</organism>
<protein>
    <submittedName>
        <fullName evidence="6">Signal peptide peptidase SppA, 36K type</fullName>
    </submittedName>
</protein>
<dbReference type="CDD" id="cd07023">
    <property type="entry name" value="S49_Sppa_N_C"/>
    <property type="match status" value="1"/>
</dbReference>
<dbReference type="InterPro" id="IPR029045">
    <property type="entry name" value="ClpP/crotonase-like_dom_sf"/>
</dbReference>
<dbReference type="InterPro" id="IPR004635">
    <property type="entry name" value="Pept_S49_SppA"/>
</dbReference>
<sequence length="353" mass="37865">MRREIVTFVLAVFAAGVLVNLALSYPTAPSSSEGDGGAAPFFGKERVNVAGLGGDYQELTVSGRDDKKKIALLALDRPIDAGTAVSSTGLTVEDFVAVLAKAKKDDAVKAVVLYVDSPGGGVYASYQLSQAVKDFRDSGKSLYVSIGGIGASGAYYASAFAQKIFATPESLVGSIGVIAEVPVVTGLMDKAGIKVYTFKTGEYKDAGSPFRDMDEKDRAYYQAIIDGMFDRFVRTVSEGRGIPVESVHTFADGRVFPAAEAQRLGLVDGIASLEQVIRLAEEEAGISEGKAKIVTYAPKRDFLDLLSAFSGFPFAHFPLSLERIAPPPQTTFVLRPGELYYLAPEVAYRWMYR</sequence>
<dbReference type="Gene3D" id="3.90.226.10">
    <property type="entry name" value="2-enoyl-CoA Hydratase, Chain A, domain 1"/>
    <property type="match status" value="2"/>
</dbReference>
<dbReference type="NCBIfam" id="TIGR00706">
    <property type="entry name" value="SppA_dom"/>
    <property type="match status" value="1"/>
</dbReference>
<evidence type="ECO:0000256" key="4">
    <source>
        <dbReference type="ARBA" id="ARBA00022825"/>
    </source>
</evidence>
<comment type="caution">
    <text evidence="6">The sequence shown here is derived from an EMBL/GenBank/DDBJ whole genome shotgun (WGS) entry which is preliminary data.</text>
</comment>
<keyword evidence="3" id="KW-0378">Hydrolase</keyword>
<feature type="domain" description="Peptidase S49" evidence="5">
    <location>
        <begin position="135"/>
        <end position="286"/>
    </location>
</feature>
<comment type="similarity">
    <text evidence="1">Belongs to the peptidase S49 family.</text>
</comment>
<name>A0A2T5G955_9BACL</name>
<dbReference type="PANTHER" id="PTHR42987:SF4">
    <property type="entry name" value="PROTEASE SOHB-RELATED"/>
    <property type="match status" value="1"/>
</dbReference>
<dbReference type="InterPro" id="IPR002142">
    <property type="entry name" value="Peptidase_S49"/>
</dbReference>
<dbReference type="EMBL" id="PEBW01000002">
    <property type="protein sequence ID" value="PTQ52716.1"/>
    <property type="molecule type" value="Genomic_DNA"/>
</dbReference>
<dbReference type="Pfam" id="PF01343">
    <property type="entry name" value="Peptidase_S49"/>
    <property type="match status" value="1"/>
</dbReference>
<evidence type="ECO:0000256" key="1">
    <source>
        <dbReference type="ARBA" id="ARBA00008683"/>
    </source>
</evidence>
<dbReference type="Proteomes" id="UP000244016">
    <property type="component" value="Unassembled WGS sequence"/>
</dbReference>
<keyword evidence="4" id="KW-0720">Serine protease</keyword>
<evidence type="ECO:0000256" key="2">
    <source>
        <dbReference type="ARBA" id="ARBA00022670"/>
    </source>
</evidence>
<evidence type="ECO:0000313" key="6">
    <source>
        <dbReference type="EMBL" id="PTQ52716.1"/>
    </source>
</evidence>
<dbReference type="GO" id="GO:0006508">
    <property type="term" value="P:proteolysis"/>
    <property type="evidence" value="ECO:0007669"/>
    <property type="project" value="UniProtKB-KW"/>
</dbReference>
<evidence type="ECO:0000256" key="3">
    <source>
        <dbReference type="ARBA" id="ARBA00022801"/>
    </source>
</evidence>
<dbReference type="InterPro" id="IPR047272">
    <property type="entry name" value="S49_SppA_C"/>
</dbReference>
<reference evidence="6 7" key="1">
    <citation type="submission" date="2017-08" db="EMBL/GenBank/DDBJ databases">
        <title>Burning lignite coal seam in the remote Altai Mountains harbors a hydrogen-driven thermophilic microbial community.</title>
        <authorList>
            <person name="Kadnikov V.V."/>
            <person name="Mardanov A.V."/>
            <person name="Ivasenko D."/>
            <person name="Beletsky A.V."/>
            <person name="Karnachuk O.V."/>
            <person name="Ravin N.V."/>
        </authorList>
    </citation>
    <scope>NUCLEOTIDE SEQUENCE [LARGE SCALE GENOMIC DNA]</scope>
    <source>
        <strain evidence="6">AL31</strain>
    </source>
</reference>
<dbReference type="AlphaFoldDB" id="A0A2T5G955"/>